<protein>
    <submittedName>
        <fullName evidence="3">DMT family transporter</fullName>
    </submittedName>
</protein>
<feature type="transmembrane region" description="Helical" evidence="1">
    <location>
        <begin position="116"/>
        <end position="134"/>
    </location>
</feature>
<evidence type="ECO:0000256" key="1">
    <source>
        <dbReference type="SAM" id="Phobius"/>
    </source>
</evidence>
<reference evidence="3 4" key="1">
    <citation type="submission" date="2021-11" db="EMBL/GenBank/DDBJ databases">
        <title>Whole genome of Geoglobus acetivorans.</title>
        <authorList>
            <person name="Liu D."/>
        </authorList>
    </citation>
    <scope>NUCLEOTIDE SEQUENCE [LARGE SCALE GENOMIC DNA]</scope>
    <source>
        <strain evidence="3 4">SBH6</strain>
    </source>
</reference>
<dbReference type="GeneID" id="90449173"/>
<feature type="domain" description="EamA" evidence="2">
    <location>
        <begin position="3"/>
        <end position="133"/>
    </location>
</feature>
<feature type="transmembrane region" description="Helical" evidence="1">
    <location>
        <begin position="36"/>
        <end position="56"/>
    </location>
</feature>
<dbReference type="Proteomes" id="UP001492541">
    <property type="component" value="Chromosome"/>
</dbReference>
<feature type="transmembrane region" description="Helical" evidence="1">
    <location>
        <begin position="141"/>
        <end position="162"/>
    </location>
</feature>
<keyword evidence="1" id="KW-0472">Membrane</keyword>
<name>A0ABZ3GZB8_GEOAI</name>
<feature type="domain" description="EamA" evidence="2">
    <location>
        <begin position="146"/>
        <end position="272"/>
    </location>
</feature>
<feature type="transmembrane region" description="Helical" evidence="1">
    <location>
        <begin position="168"/>
        <end position="187"/>
    </location>
</feature>
<organism evidence="3 4">
    <name type="scientific">Geoglobus acetivorans</name>
    <dbReference type="NCBI Taxonomy" id="565033"/>
    <lineage>
        <taxon>Archaea</taxon>
        <taxon>Methanobacteriati</taxon>
        <taxon>Methanobacteriota</taxon>
        <taxon>Archaeoglobi</taxon>
        <taxon>Archaeoglobales</taxon>
        <taxon>Archaeoglobaceae</taxon>
        <taxon>Geoglobus</taxon>
    </lineage>
</organism>
<keyword evidence="4" id="KW-1185">Reference proteome</keyword>
<gene>
    <name evidence="3" type="ORF">LPQ35_05765</name>
</gene>
<feature type="transmembrane region" description="Helical" evidence="1">
    <location>
        <begin position="90"/>
        <end position="110"/>
    </location>
</feature>
<sequence length="284" mass="30193">MITGIVLALISAVCWGIGGIVFKIGLKGESELSGNLIRSIFSVLFLLPFVFAFGMQPLNAELAALIVLSTIFSFFIGDILYFNALKNSPVSYALPLASTYPVFVAILDLVVYGYPITLNVLLASLLTISAIIAIPKETGKFTVKSFTAVLAALSWSVSIVTLDYLTDYLSPVTLAFLRLSLNSVLLFGFVRRIPLSRNLLIFMGFAGGLISVAGILSFVTSVSLIGSNLVTPLSATSPVIGSIAGKIFLKEKIGIRHAIALILVFLSVITISQPPVMITPATDG</sequence>
<evidence type="ECO:0000313" key="4">
    <source>
        <dbReference type="Proteomes" id="UP001492541"/>
    </source>
</evidence>
<dbReference type="RefSeq" id="WP_193807722.1">
    <property type="nucleotide sequence ID" value="NZ_CP087714.1"/>
</dbReference>
<dbReference type="PANTHER" id="PTHR22911:SF137">
    <property type="entry name" value="SOLUTE CARRIER FAMILY 35 MEMBER G2-RELATED"/>
    <property type="match status" value="1"/>
</dbReference>
<dbReference type="SUPFAM" id="SSF103481">
    <property type="entry name" value="Multidrug resistance efflux transporter EmrE"/>
    <property type="match status" value="2"/>
</dbReference>
<feature type="transmembrane region" description="Helical" evidence="1">
    <location>
        <begin position="258"/>
        <end position="278"/>
    </location>
</feature>
<proteinExistence type="predicted"/>
<evidence type="ECO:0000259" key="2">
    <source>
        <dbReference type="Pfam" id="PF00892"/>
    </source>
</evidence>
<keyword evidence="1" id="KW-1133">Transmembrane helix</keyword>
<dbReference type="PANTHER" id="PTHR22911">
    <property type="entry name" value="ACYL-MALONYL CONDENSING ENZYME-RELATED"/>
    <property type="match status" value="1"/>
</dbReference>
<dbReference type="Pfam" id="PF00892">
    <property type="entry name" value="EamA"/>
    <property type="match status" value="2"/>
</dbReference>
<feature type="transmembrane region" description="Helical" evidence="1">
    <location>
        <begin position="6"/>
        <end position="24"/>
    </location>
</feature>
<accession>A0ABZ3GZB8</accession>
<dbReference type="InterPro" id="IPR037185">
    <property type="entry name" value="EmrE-like"/>
</dbReference>
<feature type="transmembrane region" description="Helical" evidence="1">
    <location>
        <begin position="229"/>
        <end position="249"/>
    </location>
</feature>
<feature type="transmembrane region" description="Helical" evidence="1">
    <location>
        <begin position="199"/>
        <end position="223"/>
    </location>
</feature>
<dbReference type="EMBL" id="CP087714">
    <property type="protein sequence ID" value="XAT62761.1"/>
    <property type="molecule type" value="Genomic_DNA"/>
</dbReference>
<feature type="transmembrane region" description="Helical" evidence="1">
    <location>
        <begin position="62"/>
        <end position="83"/>
    </location>
</feature>
<dbReference type="InterPro" id="IPR000620">
    <property type="entry name" value="EamA_dom"/>
</dbReference>
<keyword evidence="1" id="KW-0812">Transmembrane</keyword>
<evidence type="ECO:0000313" key="3">
    <source>
        <dbReference type="EMBL" id="XAT62761.1"/>
    </source>
</evidence>